<dbReference type="RefSeq" id="WP_263739900.1">
    <property type="nucleotide sequence ID" value="NZ_JAOWKZ010000002.1"/>
</dbReference>
<keyword evidence="4" id="KW-1185">Reference proteome</keyword>
<reference evidence="3 4" key="1">
    <citation type="submission" date="2022-10" db="EMBL/GenBank/DDBJ databases">
        <title>Defluviimonas sp. nov., isolated from ocean surface sediments.</title>
        <authorList>
            <person name="He W."/>
            <person name="Wang L."/>
            <person name="Zhang D.-F."/>
        </authorList>
    </citation>
    <scope>NUCLEOTIDE SEQUENCE [LARGE SCALE GENOMIC DNA]</scope>
    <source>
        <strain evidence="3 4">WL0050</strain>
    </source>
</reference>
<comment type="caution">
    <text evidence="3">The sequence shown here is derived from an EMBL/GenBank/DDBJ whole genome shotgun (WGS) entry which is preliminary data.</text>
</comment>
<keyword evidence="1" id="KW-0175">Coiled coil</keyword>
<feature type="region of interest" description="Disordered" evidence="2">
    <location>
        <begin position="1"/>
        <end position="105"/>
    </location>
</feature>
<sequence length="463" mass="47028">MARSGKKTSDSATDTEKGDAAEEMAVVEGAETPPEPLKSDAEGEASDISATGAEDEAPSDEQVGPDTDLTTEDDATGADVIDASPESNPEPVELAPEAVTSANSEAAAPASRSGFGAMVLGGVVAAGLGAAGSAFVLQRYWAPTDTTTEQLAAIAADAKVQTDRIAALSAEIEAIRSDPAAQTAADAQAAFAEQTGQDLQALRGMLDDMAARLDTESQRLASVDDRLAEIEKRPVEGGAASATALEAFGREMEALRGEIAAQKADTTAAQEQIAAAASSATERIEAAEAETARLHAEAADAARLAQARAAIGRLQAALDSGKSLEEGLADLKAAGVEPPQVLVDQAQGVPSLAALRDGYPPAARAALSSSLKETAGGSTMERITAFLRSQSGARSLSPRAGEDPDAILSRAEAALGAGDLAAAVSEIGMLPEAGQMHMAEWLALVERRMAAVEAVAALASEMK</sequence>
<protein>
    <recommendedName>
        <fullName evidence="5">Inner membrane protein</fullName>
    </recommendedName>
</protein>
<feature type="coiled-coil region" evidence="1">
    <location>
        <begin position="213"/>
        <end position="304"/>
    </location>
</feature>
<dbReference type="EMBL" id="JAOWKZ010000002">
    <property type="protein sequence ID" value="MCV2872724.1"/>
    <property type="molecule type" value="Genomic_DNA"/>
</dbReference>
<evidence type="ECO:0000256" key="1">
    <source>
        <dbReference type="SAM" id="Coils"/>
    </source>
</evidence>
<dbReference type="Proteomes" id="UP001652564">
    <property type="component" value="Unassembled WGS sequence"/>
</dbReference>
<accession>A0ABT2ZNL6</accession>
<evidence type="ECO:0008006" key="5">
    <source>
        <dbReference type="Google" id="ProtNLM"/>
    </source>
</evidence>
<gene>
    <name evidence="3" type="ORF">OEZ71_10510</name>
</gene>
<evidence type="ECO:0000256" key="2">
    <source>
        <dbReference type="SAM" id="MobiDB-lite"/>
    </source>
</evidence>
<proteinExistence type="predicted"/>
<evidence type="ECO:0000313" key="3">
    <source>
        <dbReference type="EMBL" id="MCV2872724.1"/>
    </source>
</evidence>
<organism evidence="3 4">
    <name type="scientific">Albidovulum litorale</name>
    <dbReference type="NCBI Taxonomy" id="2984134"/>
    <lineage>
        <taxon>Bacteria</taxon>
        <taxon>Pseudomonadati</taxon>
        <taxon>Pseudomonadota</taxon>
        <taxon>Alphaproteobacteria</taxon>
        <taxon>Rhodobacterales</taxon>
        <taxon>Paracoccaceae</taxon>
        <taxon>Albidovulum</taxon>
    </lineage>
</organism>
<name>A0ABT2ZNL6_9RHOB</name>
<evidence type="ECO:0000313" key="4">
    <source>
        <dbReference type="Proteomes" id="UP001652564"/>
    </source>
</evidence>